<organism evidence="1 2">
    <name type="scientific">Candidatus Odoribacter faecigallinarum</name>
    <dbReference type="NCBI Taxonomy" id="2838706"/>
    <lineage>
        <taxon>Bacteria</taxon>
        <taxon>Pseudomonadati</taxon>
        <taxon>Bacteroidota</taxon>
        <taxon>Bacteroidia</taxon>
        <taxon>Bacteroidales</taxon>
        <taxon>Odoribacteraceae</taxon>
        <taxon>Odoribacter</taxon>
    </lineage>
</organism>
<protein>
    <submittedName>
        <fullName evidence="1">DUF4249 domain-containing protein</fullName>
    </submittedName>
</protein>
<proteinExistence type="predicted"/>
<gene>
    <name evidence="1" type="ORF">H9863_07315</name>
</gene>
<evidence type="ECO:0000313" key="1">
    <source>
        <dbReference type="EMBL" id="HIX03905.1"/>
    </source>
</evidence>
<accession>A0A9D1V0J4</accession>
<dbReference type="AlphaFoldDB" id="A0A9D1V0J4"/>
<dbReference type="EMBL" id="DXFT01000140">
    <property type="protein sequence ID" value="HIX03905.1"/>
    <property type="molecule type" value="Genomic_DNA"/>
</dbReference>
<sequence>MRKFLIIGIVICVLLPGCELGERLDIQRMGDSPGYFIECYCRPDSMYEMTATRIAPVAEPQVLDYSLEFDVCILADEPVKLYHSLYFRPGNHFVYNYASSKRLDVAKVDSLYLEVTAPGGEAIFSETAIPKQVKIDSVTWHGKEITTYFMSDECEEENYYVLTLSWESEGGNVRTYFLSGFEGREQVKQEYPLSDTVTSVNVSLKRMTEAGYRYQYSLFEAQNAGTESLFAPVELLGNICGAMGIFTCYTEDRARVLKSED</sequence>
<dbReference type="Proteomes" id="UP000824202">
    <property type="component" value="Unassembled WGS sequence"/>
</dbReference>
<dbReference type="Pfam" id="PF14054">
    <property type="entry name" value="DUF4249"/>
    <property type="match status" value="1"/>
</dbReference>
<dbReference type="InterPro" id="IPR025345">
    <property type="entry name" value="DUF4249"/>
</dbReference>
<name>A0A9D1V0J4_9BACT</name>
<evidence type="ECO:0000313" key="2">
    <source>
        <dbReference type="Proteomes" id="UP000824202"/>
    </source>
</evidence>
<comment type="caution">
    <text evidence="1">The sequence shown here is derived from an EMBL/GenBank/DDBJ whole genome shotgun (WGS) entry which is preliminary data.</text>
</comment>
<reference evidence="1" key="1">
    <citation type="journal article" date="2021" name="PeerJ">
        <title>Extensive microbial diversity within the chicken gut microbiome revealed by metagenomics and culture.</title>
        <authorList>
            <person name="Gilroy R."/>
            <person name="Ravi A."/>
            <person name="Getino M."/>
            <person name="Pursley I."/>
            <person name="Horton D.L."/>
            <person name="Alikhan N.F."/>
            <person name="Baker D."/>
            <person name="Gharbi K."/>
            <person name="Hall N."/>
            <person name="Watson M."/>
            <person name="Adriaenssens E.M."/>
            <person name="Foster-Nyarko E."/>
            <person name="Jarju S."/>
            <person name="Secka A."/>
            <person name="Antonio M."/>
            <person name="Oren A."/>
            <person name="Chaudhuri R.R."/>
            <person name="La Ragione R."/>
            <person name="Hildebrand F."/>
            <person name="Pallen M.J."/>
        </authorList>
    </citation>
    <scope>NUCLEOTIDE SEQUENCE</scope>
    <source>
        <strain evidence="1">23274</strain>
    </source>
</reference>
<reference evidence="1" key="2">
    <citation type="submission" date="2021-04" db="EMBL/GenBank/DDBJ databases">
        <authorList>
            <person name="Gilroy R."/>
        </authorList>
    </citation>
    <scope>NUCLEOTIDE SEQUENCE</scope>
    <source>
        <strain evidence="1">23274</strain>
    </source>
</reference>